<keyword evidence="1" id="KW-0732">Signal</keyword>
<organism evidence="3 4">
    <name type="scientific">Morchella conica CCBAS932</name>
    <dbReference type="NCBI Taxonomy" id="1392247"/>
    <lineage>
        <taxon>Eukaryota</taxon>
        <taxon>Fungi</taxon>
        <taxon>Dikarya</taxon>
        <taxon>Ascomycota</taxon>
        <taxon>Pezizomycotina</taxon>
        <taxon>Pezizomycetes</taxon>
        <taxon>Pezizales</taxon>
        <taxon>Morchellaceae</taxon>
        <taxon>Morchella</taxon>
    </lineage>
</organism>
<keyword evidence="4" id="KW-1185">Reference proteome</keyword>
<evidence type="ECO:0000256" key="1">
    <source>
        <dbReference type="SAM" id="SignalP"/>
    </source>
</evidence>
<feature type="domain" description="DUF7909" evidence="2">
    <location>
        <begin position="21"/>
        <end position="176"/>
    </location>
</feature>
<gene>
    <name evidence="3" type="ORF">P167DRAFT_568162</name>
</gene>
<feature type="chain" id="PRO_5018318770" description="DUF7909 domain-containing protein" evidence="1">
    <location>
        <begin position="19"/>
        <end position="227"/>
    </location>
</feature>
<dbReference type="STRING" id="1392247.A0A3N4KQS7"/>
<accession>A0A3N4KQS7</accession>
<sequence length="227" mass="24725">MLLLSLLLSTLAIGATTAQSCNPPDVTWNSIDIFFSLQVQNASYPSIDLQHLTLTPNGGTDQHIYLTPTPSLATNTFQLQGSTLINSTSLHAVVSGQNDAGDGSRNIFFTERTQQLAALDARFGCSPVVDGEMQVEFVLVDGAGLCVRPASGNRWELRYKPVGVAAPLCVDVTLASDPPLPLITGRIHFICVFSYKGGQNRQLKGYWYIVFNISEVYRKSWSVAPRC</sequence>
<evidence type="ECO:0000259" key="2">
    <source>
        <dbReference type="Pfam" id="PF25486"/>
    </source>
</evidence>
<proteinExistence type="predicted"/>
<feature type="signal peptide" evidence="1">
    <location>
        <begin position="1"/>
        <end position="18"/>
    </location>
</feature>
<dbReference type="InterPro" id="IPR057231">
    <property type="entry name" value="DUF7909"/>
</dbReference>
<evidence type="ECO:0000313" key="4">
    <source>
        <dbReference type="Proteomes" id="UP000277580"/>
    </source>
</evidence>
<evidence type="ECO:0000313" key="3">
    <source>
        <dbReference type="EMBL" id="RPB08115.1"/>
    </source>
</evidence>
<dbReference type="AlphaFoldDB" id="A0A3N4KQS7"/>
<protein>
    <recommendedName>
        <fullName evidence="2">DUF7909 domain-containing protein</fullName>
    </recommendedName>
</protein>
<dbReference type="Proteomes" id="UP000277580">
    <property type="component" value="Unassembled WGS sequence"/>
</dbReference>
<dbReference type="InParanoid" id="A0A3N4KQS7"/>
<reference evidence="3 4" key="1">
    <citation type="journal article" date="2018" name="Nat. Ecol. Evol.">
        <title>Pezizomycetes genomes reveal the molecular basis of ectomycorrhizal truffle lifestyle.</title>
        <authorList>
            <person name="Murat C."/>
            <person name="Payen T."/>
            <person name="Noel B."/>
            <person name="Kuo A."/>
            <person name="Morin E."/>
            <person name="Chen J."/>
            <person name="Kohler A."/>
            <person name="Krizsan K."/>
            <person name="Balestrini R."/>
            <person name="Da Silva C."/>
            <person name="Montanini B."/>
            <person name="Hainaut M."/>
            <person name="Levati E."/>
            <person name="Barry K.W."/>
            <person name="Belfiori B."/>
            <person name="Cichocki N."/>
            <person name="Clum A."/>
            <person name="Dockter R.B."/>
            <person name="Fauchery L."/>
            <person name="Guy J."/>
            <person name="Iotti M."/>
            <person name="Le Tacon F."/>
            <person name="Lindquist E.A."/>
            <person name="Lipzen A."/>
            <person name="Malagnac F."/>
            <person name="Mello A."/>
            <person name="Molinier V."/>
            <person name="Miyauchi S."/>
            <person name="Poulain J."/>
            <person name="Riccioni C."/>
            <person name="Rubini A."/>
            <person name="Sitrit Y."/>
            <person name="Splivallo R."/>
            <person name="Traeger S."/>
            <person name="Wang M."/>
            <person name="Zifcakova L."/>
            <person name="Wipf D."/>
            <person name="Zambonelli A."/>
            <person name="Paolocci F."/>
            <person name="Nowrousian M."/>
            <person name="Ottonello S."/>
            <person name="Baldrian P."/>
            <person name="Spatafora J.W."/>
            <person name="Henrissat B."/>
            <person name="Nagy L.G."/>
            <person name="Aury J.M."/>
            <person name="Wincker P."/>
            <person name="Grigoriev I.V."/>
            <person name="Bonfante P."/>
            <person name="Martin F.M."/>
        </authorList>
    </citation>
    <scope>NUCLEOTIDE SEQUENCE [LARGE SCALE GENOMIC DNA]</scope>
    <source>
        <strain evidence="3 4">CCBAS932</strain>
    </source>
</reference>
<name>A0A3N4KQS7_9PEZI</name>
<dbReference type="OrthoDB" id="5297503at2759"/>
<dbReference type="EMBL" id="ML119168">
    <property type="protein sequence ID" value="RPB08115.1"/>
    <property type="molecule type" value="Genomic_DNA"/>
</dbReference>
<dbReference type="Pfam" id="PF25486">
    <property type="entry name" value="DUF7909"/>
    <property type="match status" value="1"/>
</dbReference>